<accession>A0AB72VD98</accession>
<dbReference type="PANTHER" id="PTHR30193:SF37">
    <property type="entry name" value="INNER MEMBRANE ABC TRANSPORTER PERMEASE PROTEIN YCJO"/>
    <property type="match status" value="1"/>
</dbReference>
<dbReference type="Gene3D" id="1.10.3720.10">
    <property type="entry name" value="MetI-like"/>
    <property type="match status" value="1"/>
</dbReference>
<name>A0AB72VD98_CORGB</name>
<evidence type="ECO:0000256" key="4">
    <source>
        <dbReference type="ARBA" id="ARBA00022692"/>
    </source>
</evidence>
<proteinExistence type="predicted"/>
<dbReference type="SUPFAM" id="SSF161098">
    <property type="entry name" value="MetI-like"/>
    <property type="match status" value="1"/>
</dbReference>
<sequence>MQATLKKYFPVFVLPTLLAFMIAFLVPFIVGFFLSFTKFTTITNAKWVGIDNYVKAFSQREGFISAFGFTVLVVIVSVITVNIFAFLLAWLLTRKLRGTNFFRTSSLCRTLSAALCWVIPGRP</sequence>
<keyword evidence="4 7" id="KW-0812">Transmembrane</keyword>
<dbReference type="AlphaFoldDB" id="A0AB72VD98"/>
<keyword evidence="5 7" id="KW-1133">Transmembrane helix</keyword>
<comment type="subcellular location">
    <subcellularLocation>
        <location evidence="1">Cell membrane</location>
        <topology evidence="1">Multi-pass membrane protein</topology>
    </subcellularLocation>
</comment>
<dbReference type="KEGG" id="cgt:cgR_2366"/>
<evidence type="ECO:0000256" key="3">
    <source>
        <dbReference type="ARBA" id="ARBA00022475"/>
    </source>
</evidence>
<dbReference type="InterPro" id="IPR035906">
    <property type="entry name" value="MetI-like_sf"/>
</dbReference>
<keyword evidence="2" id="KW-0813">Transport</keyword>
<reference evidence="8" key="1">
    <citation type="journal article" date="2007" name="Microbiology">
        <title>Comparative analysis of the Corynebacterium glutamicum group and complete genome sequence of strain R.</title>
        <authorList>
            <person name="Yukawa H."/>
            <person name="Omumasaba C.A."/>
            <person name="Nonaka H."/>
            <person name="Kos P."/>
            <person name="Okai N."/>
            <person name="Suzuki N."/>
            <person name="Suda M."/>
            <person name="Tsuge Y."/>
            <person name="Watanabe J."/>
            <person name="Ikeda Y."/>
            <person name="Vertes A.A."/>
            <person name="Inui M."/>
        </authorList>
    </citation>
    <scope>NUCLEOTIDE SEQUENCE</scope>
    <source>
        <strain evidence="8">R</strain>
    </source>
</reference>
<dbReference type="InterPro" id="IPR051393">
    <property type="entry name" value="ABC_transporter_permease"/>
</dbReference>
<keyword evidence="3" id="KW-1003">Cell membrane</keyword>
<dbReference type="GO" id="GO:0005886">
    <property type="term" value="C:plasma membrane"/>
    <property type="evidence" value="ECO:0007669"/>
    <property type="project" value="UniProtKB-SubCell"/>
</dbReference>
<organism evidence="8">
    <name type="scientific">Corynebacterium glutamicum (strain R)</name>
    <dbReference type="NCBI Taxonomy" id="340322"/>
    <lineage>
        <taxon>Bacteria</taxon>
        <taxon>Bacillati</taxon>
        <taxon>Actinomycetota</taxon>
        <taxon>Actinomycetes</taxon>
        <taxon>Mycobacteriales</taxon>
        <taxon>Corynebacteriaceae</taxon>
        <taxon>Corynebacterium</taxon>
    </lineage>
</organism>
<evidence type="ECO:0000256" key="6">
    <source>
        <dbReference type="ARBA" id="ARBA00023136"/>
    </source>
</evidence>
<feature type="transmembrane region" description="Helical" evidence="7">
    <location>
        <begin position="63"/>
        <end position="93"/>
    </location>
</feature>
<evidence type="ECO:0000256" key="1">
    <source>
        <dbReference type="ARBA" id="ARBA00004651"/>
    </source>
</evidence>
<dbReference type="EMBL" id="AP009044">
    <property type="protein sequence ID" value="BAF55372.1"/>
    <property type="molecule type" value="Genomic_DNA"/>
</dbReference>
<gene>
    <name evidence="8" type="ordered locus">cgR_2366</name>
</gene>
<evidence type="ECO:0000256" key="7">
    <source>
        <dbReference type="SAM" id="Phobius"/>
    </source>
</evidence>
<evidence type="ECO:0000256" key="2">
    <source>
        <dbReference type="ARBA" id="ARBA00022448"/>
    </source>
</evidence>
<protein>
    <recommendedName>
        <fullName evidence="9">ABC transmembrane type-1 domain-containing protein</fullName>
    </recommendedName>
</protein>
<evidence type="ECO:0000313" key="8">
    <source>
        <dbReference type="EMBL" id="BAF55372.1"/>
    </source>
</evidence>
<dbReference type="Proteomes" id="UP000006698">
    <property type="component" value="Chromosome"/>
</dbReference>
<dbReference type="PANTHER" id="PTHR30193">
    <property type="entry name" value="ABC TRANSPORTER PERMEASE PROTEIN"/>
    <property type="match status" value="1"/>
</dbReference>
<keyword evidence="6 7" id="KW-0472">Membrane</keyword>
<evidence type="ECO:0008006" key="9">
    <source>
        <dbReference type="Google" id="ProtNLM"/>
    </source>
</evidence>
<feature type="transmembrane region" description="Helical" evidence="7">
    <location>
        <begin position="12"/>
        <end position="34"/>
    </location>
</feature>
<evidence type="ECO:0000256" key="5">
    <source>
        <dbReference type="ARBA" id="ARBA00022989"/>
    </source>
</evidence>